<gene>
    <name evidence="2" type="ORF">TIFTF001_033543</name>
</gene>
<feature type="region of interest" description="Disordered" evidence="1">
    <location>
        <begin position="221"/>
        <end position="242"/>
    </location>
</feature>
<dbReference type="Proteomes" id="UP001187192">
    <property type="component" value="Unassembled WGS sequence"/>
</dbReference>
<feature type="compositionally biased region" description="Polar residues" evidence="1">
    <location>
        <begin position="140"/>
        <end position="151"/>
    </location>
</feature>
<accession>A0AA88DYP4</accession>
<evidence type="ECO:0000313" key="2">
    <source>
        <dbReference type="EMBL" id="GMN64470.1"/>
    </source>
</evidence>
<organism evidence="2 3">
    <name type="scientific">Ficus carica</name>
    <name type="common">Common fig</name>
    <dbReference type="NCBI Taxonomy" id="3494"/>
    <lineage>
        <taxon>Eukaryota</taxon>
        <taxon>Viridiplantae</taxon>
        <taxon>Streptophyta</taxon>
        <taxon>Embryophyta</taxon>
        <taxon>Tracheophyta</taxon>
        <taxon>Spermatophyta</taxon>
        <taxon>Magnoliopsida</taxon>
        <taxon>eudicotyledons</taxon>
        <taxon>Gunneridae</taxon>
        <taxon>Pentapetalae</taxon>
        <taxon>rosids</taxon>
        <taxon>fabids</taxon>
        <taxon>Rosales</taxon>
        <taxon>Moraceae</taxon>
        <taxon>Ficeae</taxon>
        <taxon>Ficus</taxon>
    </lineage>
</organism>
<feature type="region of interest" description="Disordered" evidence="1">
    <location>
        <begin position="138"/>
        <end position="157"/>
    </location>
</feature>
<keyword evidence="3" id="KW-1185">Reference proteome</keyword>
<proteinExistence type="predicted"/>
<evidence type="ECO:0000256" key="1">
    <source>
        <dbReference type="SAM" id="MobiDB-lite"/>
    </source>
</evidence>
<feature type="compositionally biased region" description="Low complexity" evidence="1">
    <location>
        <begin position="56"/>
        <end position="74"/>
    </location>
</feature>
<reference evidence="2" key="1">
    <citation type="submission" date="2023-07" db="EMBL/GenBank/DDBJ databases">
        <title>draft genome sequence of fig (Ficus carica).</title>
        <authorList>
            <person name="Takahashi T."/>
            <person name="Nishimura K."/>
        </authorList>
    </citation>
    <scope>NUCLEOTIDE SEQUENCE</scope>
</reference>
<feature type="region of interest" description="Disordered" evidence="1">
    <location>
        <begin position="56"/>
        <end position="86"/>
    </location>
</feature>
<comment type="caution">
    <text evidence="2">The sequence shown here is derived from an EMBL/GenBank/DDBJ whole genome shotgun (WGS) entry which is preliminary data.</text>
</comment>
<name>A0AA88DYP4_FICCA</name>
<dbReference type="EMBL" id="BTGU01000181">
    <property type="protein sequence ID" value="GMN64470.1"/>
    <property type="molecule type" value="Genomic_DNA"/>
</dbReference>
<sequence>MNKCKRGRFGRIGRDSRKQFCIGINLLEQSVLKMLRECYSISGKIWGAISVSFLSSPSSPRRNQLRRSSQSRQSTDSHCRSQAPPSAANRYLVQPISAQPIATMQQPHSPPASRTRAPILALFSRNKPAIADHPNLHKPTPSSLHRSTSRVQPPPPLGFPRTSAIHLPTKRQSFWASNSLPIIGFKKGLWGSLASQKLGDFLWTSSYIMPVATRTRRCRRESVRAEPESSESEPEQSLERVERFRSADAIDRF</sequence>
<dbReference type="AlphaFoldDB" id="A0AA88DYP4"/>
<evidence type="ECO:0000313" key="3">
    <source>
        <dbReference type="Proteomes" id="UP001187192"/>
    </source>
</evidence>
<protein>
    <submittedName>
        <fullName evidence="2">Uncharacterized protein</fullName>
    </submittedName>
</protein>